<evidence type="ECO:0000313" key="4">
    <source>
        <dbReference type="EMBL" id="GHJ88105.1"/>
    </source>
</evidence>
<feature type="region of interest" description="Disordered" evidence="1">
    <location>
        <begin position="1"/>
        <end position="66"/>
    </location>
</feature>
<keyword evidence="2" id="KW-0812">Transmembrane</keyword>
<dbReference type="SMART" id="SM00672">
    <property type="entry name" value="CAP10"/>
    <property type="match status" value="1"/>
</dbReference>
<feature type="transmembrane region" description="Helical" evidence="2">
    <location>
        <begin position="206"/>
        <end position="225"/>
    </location>
</feature>
<dbReference type="Proteomes" id="UP000620104">
    <property type="component" value="Unassembled WGS sequence"/>
</dbReference>
<dbReference type="InterPro" id="IPR051091">
    <property type="entry name" value="O-Glucosyltr/Glycosyltrsf_90"/>
</dbReference>
<proteinExistence type="predicted"/>
<protein>
    <recommendedName>
        <fullName evidence="3">Glycosyl transferase CAP10 domain-containing protein</fullName>
    </recommendedName>
</protein>
<evidence type="ECO:0000256" key="1">
    <source>
        <dbReference type="SAM" id="MobiDB-lite"/>
    </source>
</evidence>
<dbReference type="PANTHER" id="PTHR12203:SF118">
    <property type="entry name" value="BETA-1,2-XYLOSYLTRANSFERASE 1"/>
    <property type="match status" value="1"/>
</dbReference>
<feature type="domain" description="Glycosyl transferase CAP10" evidence="3">
    <location>
        <begin position="510"/>
        <end position="818"/>
    </location>
</feature>
<evidence type="ECO:0000313" key="5">
    <source>
        <dbReference type="Proteomes" id="UP000620104"/>
    </source>
</evidence>
<evidence type="ECO:0000259" key="3">
    <source>
        <dbReference type="SMART" id="SM00672"/>
    </source>
</evidence>
<feature type="compositionally biased region" description="Low complexity" evidence="1">
    <location>
        <begin position="51"/>
        <end position="66"/>
    </location>
</feature>
<dbReference type="InterPro" id="IPR006598">
    <property type="entry name" value="CAP10"/>
</dbReference>
<dbReference type="AlphaFoldDB" id="A0A8H3YFV0"/>
<dbReference type="PANTHER" id="PTHR12203">
    <property type="entry name" value="KDEL LYS-ASP-GLU-LEU CONTAINING - RELATED"/>
    <property type="match status" value="1"/>
</dbReference>
<keyword evidence="5" id="KW-1185">Reference proteome</keyword>
<evidence type="ECO:0000256" key="2">
    <source>
        <dbReference type="SAM" id="Phobius"/>
    </source>
</evidence>
<reference evidence="4" key="1">
    <citation type="submission" date="2020-07" db="EMBL/GenBank/DDBJ databases">
        <title>Draft Genome Sequence of a Deep-Sea Yeast, Naganishia (Cryptococcus) liquefaciens strain N6.</title>
        <authorList>
            <person name="Han Y.W."/>
            <person name="Kajitani R."/>
            <person name="Morimoto H."/>
            <person name="Parhat M."/>
            <person name="Tsubouchi H."/>
            <person name="Bakenova O."/>
            <person name="Ogata M."/>
            <person name="Argunhan B."/>
            <person name="Aoki R."/>
            <person name="Kajiwara S."/>
            <person name="Itoh T."/>
            <person name="Iwasaki H."/>
        </authorList>
    </citation>
    <scope>NUCLEOTIDE SEQUENCE</scope>
    <source>
        <strain evidence="4">N6</strain>
    </source>
</reference>
<organism evidence="4 5">
    <name type="scientific">Naganishia liquefaciens</name>
    <dbReference type="NCBI Taxonomy" id="104408"/>
    <lineage>
        <taxon>Eukaryota</taxon>
        <taxon>Fungi</taxon>
        <taxon>Dikarya</taxon>
        <taxon>Basidiomycota</taxon>
        <taxon>Agaricomycotina</taxon>
        <taxon>Tremellomycetes</taxon>
        <taxon>Filobasidiales</taxon>
        <taxon>Filobasidiaceae</taxon>
        <taxon>Naganishia</taxon>
    </lineage>
</organism>
<dbReference type="EMBL" id="BLZA01000028">
    <property type="protein sequence ID" value="GHJ88105.1"/>
    <property type="molecule type" value="Genomic_DNA"/>
</dbReference>
<accession>A0A8H3YFV0</accession>
<dbReference type="Pfam" id="PF05686">
    <property type="entry name" value="Glyco_transf_90"/>
    <property type="match status" value="1"/>
</dbReference>
<keyword evidence="2" id="KW-1133">Transmembrane helix</keyword>
<gene>
    <name evidence="4" type="ORF">NliqN6_4507</name>
</gene>
<sequence length="837" mass="95021">MQASDTSRGLTSSASGSMTQIETAPDVSRREGYQCPDTPTLEQPPRPSPDSFKYASTSFSSSSSRGLSGRIYDVLYTSPPTSPETPTKAQLDEYRREHRFQSLGGAFRPLTSSESALSNTSAKSTGSWWFGGRRSSVNVDMQTGRPRGHSFETLLDRIGNLARKSSHRLSLRRGGNSAIEEKKERQKGSGSLPVYTRWRYKRNYRWIGIAMAMALFFVFNIMPYIDWSVSSSHFPALYSDASNHFHFTQRRLAGSPRQTLPAEEGRERGFKRRLKKTVQPSVSGQKLGPRHQIHNGLLSVNMSLPVSAHPIKQLIKDAKDKWDAKNARQSKTLKQAVAEYKRRNGGMNPPQGFDKWWKFVVENNVPLVDEYDSIMRDIYIFHAFSPSEINKRLDAAMGLPDTFMLSLKNGNVRTRTNLAGGPIEGANERIEGQVNLLQEFGATKWIPDCRAIYSVHDTPQSFISFEHRADLQMRVDDREYYDPSEELDTSVKGWAMACPYTSNARNMQKNHEDFKPTGKNFVADLKAQSDLCTHPYNLALHGVTQGREVHVDGQLKPVFSLSKTSLHADILAVPVEQWLEDLPVVPWAERTSDKLLWRGSNTGTHYAADRPWRNSHRVRAINLTRPDAPGSVDLLPPALYPNKKAQLSQAVSRIPAAELNKKIFDIAFAGSPIQCVAEDGTCQELENLFDFQKNQMTFEEALNYKYVLDIDGNSWSARFSRLLAGGSLVFKSTIMPEWWTDRIQPWIHYVPIQLDYSDLHDALTFFRGDENGENGNDRLASEIAASGRIWFKTHWRRVDMAAYTARLYLEWARLLAPNRRAMDYIYMPEHEMTRVEE</sequence>
<keyword evidence="2" id="KW-0472">Membrane</keyword>
<comment type="caution">
    <text evidence="4">The sequence shown here is derived from an EMBL/GenBank/DDBJ whole genome shotgun (WGS) entry which is preliminary data.</text>
</comment>
<feature type="compositionally biased region" description="Polar residues" evidence="1">
    <location>
        <begin position="1"/>
        <end position="22"/>
    </location>
</feature>
<dbReference type="OrthoDB" id="541052at2759"/>
<name>A0A8H3YFV0_9TREE</name>